<dbReference type="Proteomes" id="UP000008461">
    <property type="component" value="Chromosome"/>
</dbReference>
<organism evidence="1 2">
    <name type="scientific">Haliscomenobacter hydrossis (strain ATCC 27775 / DSM 1100 / LMG 10767 / O)</name>
    <dbReference type="NCBI Taxonomy" id="760192"/>
    <lineage>
        <taxon>Bacteria</taxon>
        <taxon>Pseudomonadati</taxon>
        <taxon>Bacteroidota</taxon>
        <taxon>Saprospiria</taxon>
        <taxon>Saprospirales</taxon>
        <taxon>Haliscomenobacteraceae</taxon>
        <taxon>Haliscomenobacter</taxon>
    </lineage>
</organism>
<evidence type="ECO:0000313" key="2">
    <source>
        <dbReference type="Proteomes" id="UP000008461"/>
    </source>
</evidence>
<evidence type="ECO:0000313" key="1">
    <source>
        <dbReference type="EMBL" id="AEE53575.1"/>
    </source>
</evidence>
<dbReference type="EMBL" id="CP002691">
    <property type="protein sequence ID" value="AEE53575.1"/>
    <property type="molecule type" value="Genomic_DNA"/>
</dbReference>
<dbReference type="AlphaFoldDB" id="F4KWX5"/>
<gene>
    <name evidence="1" type="ordered locus">Halhy_5752</name>
</gene>
<accession>F4KWX5</accession>
<reference key="2">
    <citation type="submission" date="2011-04" db="EMBL/GenBank/DDBJ databases">
        <title>Complete sequence of chromosome of Haliscomenobacter hydrossis DSM 1100.</title>
        <authorList>
            <consortium name="US DOE Joint Genome Institute (JGI-PGF)"/>
            <person name="Lucas S."/>
            <person name="Han J."/>
            <person name="Lapidus A."/>
            <person name="Bruce D."/>
            <person name="Goodwin L."/>
            <person name="Pitluck S."/>
            <person name="Peters L."/>
            <person name="Kyrpides N."/>
            <person name="Mavromatis K."/>
            <person name="Ivanova N."/>
            <person name="Ovchinnikova G."/>
            <person name="Pagani I."/>
            <person name="Daligault H."/>
            <person name="Detter J.C."/>
            <person name="Han C."/>
            <person name="Land M."/>
            <person name="Hauser L."/>
            <person name="Markowitz V."/>
            <person name="Cheng J.-F."/>
            <person name="Hugenholtz P."/>
            <person name="Woyke T."/>
            <person name="Wu D."/>
            <person name="Verbarg S."/>
            <person name="Frueling A."/>
            <person name="Brambilla E."/>
            <person name="Klenk H.-P."/>
            <person name="Eisen J.A."/>
        </authorList>
    </citation>
    <scope>NUCLEOTIDE SEQUENCE</scope>
    <source>
        <strain>DSM 1100</strain>
    </source>
</reference>
<proteinExistence type="predicted"/>
<name>F4KWX5_HALH1</name>
<sequence length="61" mass="7327">MMQHDSIRDQHNQLQVYVPLLEIKPEIDLRQFQPHLFRRILSHDLRDAKTITYIANKDIAC</sequence>
<dbReference type="HOGENOM" id="CLU_2916140_0_0_10"/>
<reference evidence="1 2" key="1">
    <citation type="journal article" date="2011" name="Stand. Genomic Sci.">
        <title>Complete genome sequence of Haliscomenobacter hydrossis type strain (O).</title>
        <authorList>
            <consortium name="US DOE Joint Genome Institute (JGI-PGF)"/>
            <person name="Daligault H."/>
            <person name="Lapidus A."/>
            <person name="Zeytun A."/>
            <person name="Nolan M."/>
            <person name="Lucas S."/>
            <person name="Del Rio T.G."/>
            <person name="Tice H."/>
            <person name="Cheng J.F."/>
            <person name="Tapia R."/>
            <person name="Han C."/>
            <person name="Goodwin L."/>
            <person name="Pitluck S."/>
            <person name="Liolios K."/>
            <person name="Pagani I."/>
            <person name="Ivanova N."/>
            <person name="Huntemann M."/>
            <person name="Mavromatis K."/>
            <person name="Mikhailova N."/>
            <person name="Pati A."/>
            <person name="Chen A."/>
            <person name="Palaniappan K."/>
            <person name="Land M."/>
            <person name="Hauser L."/>
            <person name="Brambilla E.M."/>
            <person name="Rohde M."/>
            <person name="Verbarg S."/>
            <person name="Goker M."/>
            <person name="Bristow J."/>
            <person name="Eisen J.A."/>
            <person name="Markowitz V."/>
            <person name="Hugenholtz P."/>
            <person name="Kyrpides N.C."/>
            <person name="Klenk H.P."/>
            <person name="Woyke T."/>
        </authorList>
    </citation>
    <scope>NUCLEOTIDE SEQUENCE [LARGE SCALE GENOMIC DNA]</scope>
    <source>
        <strain evidence="2">ATCC 27775 / DSM 1100 / LMG 10767 / O</strain>
    </source>
</reference>
<dbReference type="KEGG" id="hhy:Halhy_5752"/>
<protein>
    <submittedName>
        <fullName evidence="1">Uncharacterized protein</fullName>
    </submittedName>
</protein>
<keyword evidence="2" id="KW-1185">Reference proteome</keyword>